<organism evidence="1 2">
    <name type="scientific">Sphingobacterium siyangense</name>
    <dbReference type="NCBI Taxonomy" id="459529"/>
    <lineage>
        <taxon>Bacteria</taxon>
        <taxon>Pseudomonadati</taxon>
        <taxon>Bacteroidota</taxon>
        <taxon>Sphingobacteriia</taxon>
        <taxon>Sphingobacteriales</taxon>
        <taxon>Sphingobacteriaceae</taxon>
        <taxon>Sphingobacterium</taxon>
    </lineage>
</organism>
<dbReference type="Proteomes" id="UP000286402">
    <property type="component" value="Unassembled WGS sequence"/>
</dbReference>
<dbReference type="GO" id="GO:0020037">
    <property type="term" value="F:heme binding"/>
    <property type="evidence" value="ECO:0007669"/>
    <property type="project" value="InterPro"/>
</dbReference>
<dbReference type="AlphaFoldDB" id="A0A420FQB4"/>
<evidence type="ECO:0000313" key="2">
    <source>
        <dbReference type="Proteomes" id="UP000286402"/>
    </source>
</evidence>
<dbReference type="RefSeq" id="WP_120334786.1">
    <property type="nucleotide sequence ID" value="NZ_CP070350.1"/>
</dbReference>
<proteinExistence type="predicted"/>
<comment type="caution">
    <text evidence="1">The sequence shown here is derived from an EMBL/GenBank/DDBJ whole genome shotgun (WGS) entry which is preliminary data.</text>
</comment>
<reference evidence="1 2" key="1">
    <citation type="submission" date="2016-07" db="EMBL/GenBank/DDBJ databases">
        <title>Genome analysis of Sphingobacterium siyangense T12B17.</title>
        <authorList>
            <person name="Xu D."/>
            <person name="Su Y."/>
            <person name="Zheng S."/>
        </authorList>
    </citation>
    <scope>NUCLEOTIDE SEQUENCE [LARGE SCALE GENOMIC DNA]</scope>
    <source>
        <strain evidence="1 2">T12B17</strain>
    </source>
</reference>
<dbReference type="SUPFAM" id="SSF46626">
    <property type="entry name" value="Cytochrome c"/>
    <property type="match status" value="1"/>
</dbReference>
<name>A0A420FQB4_9SPHI</name>
<evidence type="ECO:0000313" key="1">
    <source>
        <dbReference type="EMBL" id="RKF35042.1"/>
    </source>
</evidence>
<accession>A0A420FQB4</accession>
<dbReference type="EMBL" id="MCAQ01000023">
    <property type="protein sequence ID" value="RKF35042.1"/>
    <property type="molecule type" value="Genomic_DNA"/>
</dbReference>
<protein>
    <submittedName>
        <fullName evidence="1">Uncharacterized protein</fullName>
    </submittedName>
</protein>
<keyword evidence="2" id="KW-1185">Reference proteome</keyword>
<sequence>MKKVLILMGVLLIPILFIILNNTGRGTVAKDNIVFRDKLSDYNLFKGKIADLVPNDQGVSYELASALFTDYTDKKRVIFLPKGGKMIATDDGLPSFPDGTIIAKTFFYPPRDLVGDSRQRLLETRLLIHKDGQWNAATYQWNAAQDEAFLLMDSASVHVSFLDNKGVERQTNYIIPSRKDCMACHRQGNQLLPIGPKIRNLNRIIVHDGDSIQQLVRLTQMEALDLKSFKVSNSLPGYEDIGQSTANRARAYLEINCAHCHNPKGTAYMTMLDLRYESPLNETGIWLKQAKIIGRMSTLGEMHMPQKGTTVLHDEGILLIKTYLKTLQ</sequence>
<gene>
    <name evidence="1" type="ORF">BCY89_08825</name>
</gene>
<dbReference type="InterPro" id="IPR036909">
    <property type="entry name" value="Cyt_c-like_dom_sf"/>
</dbReference>
<dbReference type="GO" id="GO:0009055">
    <property type="term" value="F:electron transfer activity"/>
    <property type="evidence" value="ECO:0007669"/>
    <property type="project" value="InterPro"/>
</dbReference>